<feature type="transmembrane region" description="Helical" evidence="2">
    <location>
        <begin position="427"/>
        <end position="447"/>
    </location>
</feature>
<feature type="transmembrane region" description="Helical" evidence="2">
    <location>
        <begin position="738"/>
        <end position="762"/>
    </location>
</feature>
<organism evidence="3 4">
    <name type="scientific">Hamadaea flava</name>
    <dbReference type="NCBI Taxonomy" id="1742688"/>
    <lineage>
        <taxon>Bacteria</taxon>
        <taxon>Bacillati</taxon>
        <taxon>Actinomycetota</taxon>
        <taxon>Actinomycetes</taxon>
        <taxon>Micromonosporales</taxon>
        <taxon>Micromonosporaceae</taxon>
        <taxon>Hamadaea</taxon>
    </lineage>
</organism>
<reference evidence="4" key="1">
    <citation type="journal article" date="2019" name="Int. J. Syst. Evol. Microbiol.">
        <title>The Global Catalogue of Microorganisms (GCM) 10K type strain sequencing project: providing services to taxonomists for standard genome sequencing and annotation.</title>
        <authorList>
            <consortium name="The Broad Institute Genomics Platform"/>
            <consortium name="The Broad Institute Genome Sequencing Center for Infectious Disease"/>
            <person name="Wu L."/>
            <person name="Ma J."/>
        </authorList>
    </citation>
    <scope>NUCLEOTIDE SEQUENCE [LARGE SCALE GENOMIC DNA]</scope>
    <source>
        <strain evidence="4">CGMCC 4.7289</strain>
    </source>
</reference>
<feature type="transmembrane region" description="Helical" evidence="2">
    <location>
        <begin position="317"/>
        <end position="335"/>
    </location>
</feature>
<feature type="transmembrane region" description="Helical" evidence="2">
    <location>
        <begin position="582"/>
        <end position="602"/>
    </location>
</feature>
<gene>
    <name evidence="3" type="ORF">ACFOZ4_04815</name>
</gene>
<keyword evidence="2" id="KW-0812">Transmembrane</keyword>
<feature type="transmembrane region" description="Helical" evidence="2">
    <location>
        <begin position="483"/>
        <end position="502"/>
    </location>
</feature>
<feature type="transmembrane region" description="Helical" evidence="2">
    <location>
        <begin position="1526"/>
        <end position="1542"/>
    </location>
</feature>
<feature type="region of interest" description="Disordered" evidence="1">
    <location>
        <begin position="605"/>
        <end position="631"/>
    </location>
</feature>
<accession>A0ABV8LHD3</accession>
<feature type="transmembrane region" description="Helical" evidence="2">
    <location>
        <begin position="1058"/>
        <end position="1080"/>
    </location>
</feature>
<feature type="compositionally biased region" description="Low complexity" evidence="1">
    <location>
        <begin position="76"/>
        <end position="85"/>
    </location>
</feature>
<feature type="transmembrane region" description="Helical" evidence="2">
    <location>
        <begin position="1281"/>
        <end position="1299"/>
    </location>
</feature>
<feature type="transmembrane region" description="Helical" evidence="2">
    <location>
        <begin position="1392"/>
        <end position="1409"/>
    </location>
</feature>
<feature type="transmembrane region" description="Helical" evidence="2">
    <location>
        <begin position="1634"/>
        <end position="1664"/>
    </location>
</feature>
<feature type="transmembrane region" description="Helical" evidence="2">
    <location>
        <begin position="203"/>
        <end position="225"/>
    </location>
</feature>
<feature type="transmembrane region" description="Helical" evidence="2">
    <location>
        <begin position="1033"/>
        <end position="1052"/>
    </location>
</feature>
<feature type="transmembrane region" description="Helical" evidence="2">
    <location>
        <begin position="264"/>
        <end position="282"/>
    </location>
</feature>
<feature type="transmembrane region" description="Helical" evidence="2">
    <location>
        <begin position="369"/>
        <end position="390"/>
    </location>
</feature>
<feature type="transmembrane region" description="Helical" evidence="2">
    <location>
        <begin position="232"/>
        <end position="252"/>
    </location>
</feature>
<name>A0ABV8LHD3_9ACTN</name>
<feature type="transmembrane region" description="Helical" evidence="2">
    <location>
        <begin position="768"/>
        <end position="787"/>
    </location>
</feature>
<feature type="transmembrane region" description="Helical" evidence="2">
    <location>
        <begin position="856"/>
        <end position="877"/>
    </location>
</feature>
<feature type="transmembrane region" description="Helical" evidence="2">
    <location>
        <begin position="823"/>
        <end position="844"/>
    </location>
</feature>
<dbReference type="InterPro" id="IPR058062">
    <property type="entry name" value="SCO7613_C"/>
</dbReference>
<evidence type="ECO:0000256" key="2">
    <source>
        <dbReference type="SAM" id="Phobius"/>
    </source>
</evidence>
<keyword evidence="2" id="KW-1133">Transmembrane helix</keyword>
<keyword evidence="4" id="KW-1185">Reference proteome</keyword>
<feature type="transmembrane region" description="Helical" evidence="2">
    <location>
        <begin position="402"/>
        <end position="420"/>
    </location>
</feature>
<sequence length="1682" mass="170720">MEQSPCSMCGRLRDPLQRCPHCGNTAEVLEAELARVNKAISDLNTQDMGLVSQRKKLSQQLQAAMHQRNLLSHAVQKQQAKAQAPRQRRFGRKSAEPAAAPTTPQTTPTTSATQTTSPGQKAAPGRPSGGTPSRPPGAATSRPAGAAAGGRPPGAPRQRVAPLQTPPPETSPRTVQNVLLVLGGLMIGVAAVVYAAFASGLRAGGGLLVLSLVTVAMLVSAFLLIRVRLVSTAETLTTVGLLLLPVDGYLLAQLPPIATAAASWSQIAGAVFAVTALVSLVIHRVTLLSSARYGVVLFFQPVLPLLAYDWIKGPAGLALIFAVLALGNAMVARAVELSHREPLQIGGEHPIRHPQVLEGAWSSFWLRELAWGLHGVAVLAGVSYGLVATWQATDAPSAARGGAMLLLSCAVGLLGALMLRTKPLPDVAAGALTLAWIVVAGRVAALAAPGQTLLVLAGALVVTGLAIRVIPASARRGPQIASTVAVAAVGAFVLGQALRAALGPIRAGLPIWSGRTPEEYQAILHSAGSGAGPSLVGTVALAAVAAGLALPPSFRREVAVGGAALAGLAAPASLLLTPSATLWVLTAVAIGIAAVGIGVGSVQVSSRPERPLTSDVEEEEPPPVQPDPRSQNVFTRFLAPRSGKLADQWFGAPEPQRAIPGGGLGATTPRSARAHAIAAAAVGLVAILASLNAPGASAGVLAAITSAGVILALAQRVLPTPEARAGRPVPRRPVTQIIGDTCAGAAAFAAPSAVAATIVTLAPGVLPSVPLIAAALTASGTLGYVAIRQVAHREIGLPIAIGSGLGALVITLATFGAEGAGFADTLVATLLLVAAVLLILSSSIDTGIRADRMYDGADYAAAMVVAGAIAAVTRGVSLVLPDSWLVAAALMVLAAAAGIRSMPPDWRRGPVLGASAAGLVVLLIAGYPALIGGLQAVTVEGGLWSGDLASTAVTESELGWQGPLALLALAGAAAIGMPRPRNYDAAAVCVGLATVGTPAALHWQWWSPVVLGLLIAAAYAISAPVAKDPRAGYARIAVAIALAFYAVGAALVRPWTTAAALGVLGLVSLVVLALAAYQNADMAPGDRRTSHLGTVGGIGAVGVLLAAPAAVAVLAYMVHGGRSDTRQIVLTAALATVSVGLALAGAARNVIAGYLGWVTVGVSVAGTAIAIGEVTGPRPTGVFAATAVLLAVLSELLRAPTVTRERPLSRLWSQARDRWRLPDYPAAGAFAAAALPALLAIVALWPLLVAALTKPFQTIGHIWEGVPEATANAASATGPSAALTALLLTAAAGLAAIGFGGGANRAVARVTPVFALALLIIPYAMRLSWNSAVLAGLTVFTVCMLGVALTEPPTEAESDRSLRTARVAIVLMGLIGGNAGLAGALATPEMTIFTFGGAVAVGATAALGGKTQLARILGWLGAAVAGELFMMSISLHLGLTRFWTALGVLAVGAVLIIGAALLPRFAKREARPEAAAVEWAGQFAALIALALALESPVTVGVLLAAWSAVLGIAAGRPTHTENQRRAYFWASAGSAIAAWWLFAQNAQVAQPEAYTLPFALVVLLVGAIELRRRPDLGSRAAFTPGLVAAFGPTLVLVLVKTDPVREGILLVAAVATVIYGSMKRERAPIEVGTIVAIITALHALTLAFSAWVIMIPLGILALVLGANSERRRRLSEGLQKMR</sequence>
<feature type="compositionally biased region" description="Low complexity" evidence="1">
    <location>
        <begin position="97"/>
        <end position="146"/>
    </location>
</feature>
<feature type="transmembrane region" description="Helical" evidence="2">
    <location>
        <begin position="1497"/>
        <end position="1514"/>
    </location>
</feature>
<feature type="transmembrane region" description="Helical" evidence="2">
    <location>
        <begin position="1092"/>
        <end position="1116"/>
    </location>
</feature>
<feature type="transmembrane region" description="Helical" evidence="2">
    <location>
        <begin position="1331"/>
        <end position="1352"/>
    </location>
</feature>
<dbReference type="NCBIfam" id="NF047321">
    <property type="entry name" value="SCO7613_CTERM"/>
    <property type="match status" value="1"/>
</dbReference>
<evidence type="ECO:0000256" key="1">
    <source>
        <dbReference type="SAM" id="MobiDB-lite"/>
    </source>
</evidence>
<feature type="transmembrane region" description="Helical" evidence="2">
    <location>
        <begin position="1554"/>
        <end position="1570"/>
    </location>
</feature>
<feature type="compositionally biased region" description="Low complexity" evidence="1">
    <location>
        <begin position="153"/>
        <end position="162"/>
    </location>
</feature>
<dbReference type="RefSeq" id="WP_253760152.1">
    <property type="nucleotide sequence ID" value="NZ_JAMZDZ010000001.1"/>
</dbReference>
<feature type="transmembrane region" description="Helical" evidence="2">
    <location>
        <begin position="1364"/>
        <end position="1386"/>
    </location>
</feature>
<evidence type="ECO:0000313" key="4">
    <source>
        <dbReference type="Proteomes" id="UP001595816"/>
    </source>
</evidence>
<feature type="transmembrane region" description="Helical" evidence="2">
    <location>
        <begin position="1306"/>
        <end position="1325"/>
    </location>
</feature>
<feature type="transmembrane region" description="Helical" evidence="2">
    <location>
        <begin position="1582"/>
        <end position="1599"/>
    </location>
</feature>
<protein>
    <submittedName>
        <fullName evidence="3">SCO7613 C-terminal domain-containing membrane protein</fullName>
    </submittedName>
</protein>
<dbReference type="Proteomes" id="UP001595816">
    <property type="component" value="Unassembled WGS sequence"/>
</dbReference>
<feature type="transmembrane region" description="Helical" evidence="2">
    <location>
        <begin position="1009"/>
        <end position="1026"/>
    </location>
</feature>
<keyword evidence="2" id="KW-0472">Membrane</keyword>
<proteinExistence type="predicted"/>
<feature type="region of interest" description="Disordered" evidence="1">
    <location>
        <begin position="72"/>
        <end position="172"/>
    </location>
</feature>
<feature type="transmembrane region" description="Helical" evidence="2">
    <location>
        <begin position="178"/>
        <end position="197"/>
    </location>
</feature>
<feature type="transmembrane region" description="Helical" evidence="2">
    <location>
        <begin position="1128"/>
        <end position="1147"/>
    </location>
</feature>
<feature type="transmembrane region" description="Helical" evidence="2">
    <location>
        <begin position="799"/>
        <end position="817"/>
    </location>
</feature>
<feature type="transmembrane region" description="Helical" evidence="2">
    <location>
        <begin position="1224"/>
        <end position="1248"/>
    </location>
</feature>
<evidence type="ECO:0000313" key="3">
    <source>
        <dbReference type="EMBL" id="MFC4129921.1"/>
    </source>
</evidence>
<comment type="caution">
    <text evidence="3">The sequence shown here is derived from an EMBL/GenBank/DDBJ whole genome shotgun (WGS) entry which is preliminary data.</text>
</comment>
<feature type="transmembrane region" description="Helical" evidence="2">
    <location>
        <begin position="699"/>
        <end position="718"/>
    </location>
</feature>
<feature type="transmembrane region" description="Helical" evidence="2">
    <location>
        <begin position="911"/>
        <end position="938"/>
    </location>
</feature>
<dbReference type="EMBL" id="JBHSAY010000003">
    <property type="protein sequence ID" value="MFC4129921.1"/>
    <property type="molecule type" value="Genomic_DNA"/>
</dbReference>
<feature type="transmembrane region" description="Helical" evidence="2">
    <location>
        <begin position="1442"/>
        <end position="1462"/>
    </location>
</feature>
<feature type="transmembrane region" description="Helical" evidence="2">
    <location>
        <begin position="674"/>
        <end position="693"/>
    </location>
</feature>
<feature type="transmembrane region" description="Helical" evidence="2">
    <location>
        <begin position="522"/>
        <end position="546"/>
    </location>
</feature>
<feature type="transmembrane region" description="Helical" evidence="2">
    <location>
        <begin position="1416"/>
        <end position="1436"/>
    </location>
</feature>
<feature type="transmembrane region" description="Helical" evidence="2">
    <location>
        <begin position="883"/>
        <end position="899"/>
    </location>
</feature>
<feature type="transmembrane region" description="Helical" evidence="2">
    <location>
        <begin position="1474"/>
        <end position="1491"/>
    </location>
</feature>
<feature type="transmembrane region" description="Helical" evidence="2">
    <location>
        <begin position="1154"/>
        <end position="1171"/>
    </location>
</feature>
<feature type="transmembrane region" description="Helical" evidence="2">
    <location>
        <begin position="453"/>
        <end position="471"/>
    </location>
</feature>
<feature type="transmembrane region" description="Helical" evidence="2">
    <location>
        <begin position="1183"/>
        <end position="1203"/>
    </location>
</feature>